<dbReference type="GO" id="GO:0004519">
    <property type="term" value="F:endonuclease activity"/>
    <property type="evidence" value="ECO:0007669"/>
    <property type="project" value="UniProtKB-KW"/>
</dbReference>
<dbReference type="SUPFAM" id="SSF48150">
    <property type="entry name" value="DNA-glycosylase"/>
    <property type="match status" value="1"/>
</dbReference>
<dbReference type="EMBL" id="AZCZ01000002">
    <property type="protein sequence ID" value="KRK39600.1"/>
    <property type="molecule type" value="Genomic_DNA"/>
</dbReference>
<dbReference type="InterPro" id="IPR011257">
    <property type="entry name" value="DNA_glycosylase"/>
</dbReference>
<keyword evidence="3" id="KW-0408">Iron</keyword>
<keyword evidence="1" id="KW-0004">4Fe-4S</keyword>
<protein>
    <submittedName>
        <fullName evidence="6">Endonuclease III-like protein</fullName>
    </submittedName>
</protein>
<evidence type="ECO:0000256" key="2">
    <source>
        <dbReference type="ARBA" id="ARBA00022723"/>
    </source>
</evidence>
<keyword evidence="6" id="KW-0540">Nuclease</keyword>
<dbReference type="Gene3D" id="1.10.340.30">
    <property type="entry name" value="Hypothetical protein, domain 2"/>
    <property type="match status" value="1"/>
</dbReference>
<dbReference type="AlphaFoldDB" id="A0A0R1GZG5"/>
<keyword evidence="6" id="KW-0255">Endonuclease</keyword>
<accession>A0A0R1GZG5</accession>
<evidence type="ECO:0000259" key="5">
    <source>
        <dbReference type="SMART" id="SM00478"/>
    </source>
</evidence>
<organism evidence="6 7">
    <name type="scientific">Levilactobacillus parabrevis ATCC 53295</name>
    <dbReference type="NCBI Taxonomy" id="1267003"/>
    <lineage>
        <taxon>Bacteria</taxon>
        <taxon>Bacillati</taxon>
        <taxon>Bacillota</taxon>
        <taxon>Bacilli</taxon>
        <taxon>Lactobacillales</taxon>
        <taxon>Lactobacillaceae</taxon>
        <taxon>Levilactobacillus</taxon>
    </lineage>
</organism>
<feature type="domain" description="HhH-GPD" evidence="5">
    <location>
        <begin position="52"/>
        <end position="209"/>
    </location>
</feature>
<proteinExistence type="predicted"/>
<dbReference type="Proteomes" id="UP000051176">
    <property type="component" value="Unassembled WGS sequence"/>
</dbReference>
<dbReference type="eggNOG" id="COG2231">
    <property type="taxonomic scope" value="Bacteria"/>
</dbReference>
<dbReference type="CDD" id="cd00056">
    <property type="entry name" value="ENDO3c"/>
    <property type="match status" value="1"/>
</dbReference>
<evidence type="ECO:0000313" key="7">
    <source>
        <dbReference type="Proteomes" id="UP000051176"/>
    </source>
</evidence>
<keyword evidence="6" id="KW-0378">Hydrolase</keyword>
<dbReference type="Pfam" id="PF00730">
    <property type="entry name" value="HhH-GPD"/>
    <property type="match status" value="1"/>
</dbReference>
<dbReference type="InterPro" id="IPR003265">
    <property type="entry name" value="HhH-GPD_domain"/>
</dbReference>
<keyword evidence="4" id="KW-0411">Iron-sulfur</keyword>
<keyword evidence="7" id="KW-1185">Reference proteome</keyword>
<evidence type="ECO:0000256" key="3">
    <source>
        <dbReference type="ARBA" id="ARBA00023004"/>
    </source>
</evidence>
<dbReference type="SMART" id="SM00478">
    <property type="entry name" value="ENDO3c"/>
    <property type="match status" value="1"/>
</dbReference>
<dbReference type="PANTHER" id="PTHR10359:SF19">
    <property type="entry name" value="DNA REPAIR GLYCOSYLASE MJ1434-RELATED"/>
    <property type="match status" value="1"/>
</dbReference>
<dbReference type="GO" id="GO:0046872">
    <property type="term" value="F:metal ion binding"/>
    <property type="evidence" value="ECO:0007669"/>
    <property type="project" value="UniProtKB-KW"/>
</dbReference>
<dbReference type="PATRIC" id="fig|1267003.4.peg.824"/>
<name>A0A0R1GZG5_9LACO</name>
<comment type="caution">
    <text evidence="6">The sequence shown here is derived from an EMBL/GenBank/DDBJ whole genome shotgun (WGS) entry which is preliminary data.</text>
</comment>
<evidence type="ECO:0000256" key="4">
    <source>
        <dbReference type="ARBA" id="ARBA00023014"/>
    </source>
</evidence>
<keyword evidence="2" id="KW-0479">Metal-binding</keyword>
<dbReference type="GO" id="GO:0006284">
    <property type="term" value="P:base-excision repair"/>
    <property type="evidence" value="ECO:0007669"/>
    <property type="project" value="InterPro"/>
</dbReference>
<sequence length="228" mass="25553">MDRIDLTELEAGNVTLEELYRTMAKEMGPQPWLKPGTPWAETPVEIMLGAILVQNTNWRNVEPSLIALKAQTGFNPAKLREYTPDTLIPVIRSSGFYQRKSEAILALATWLGEANDDLAALKQRGGASLREELLSITGIGNETADYILMYTLDHGTFMVDTYARRLFGWLGATMPKTYPAFQKKVLGQLDFALADYQEFHALIDEFGKQIKNDTDFAQSFLAGKQLTI</sequence>
<dbReference type="PANTHER" id="PTHR10359">
    <property type="entry name" value="A/G-SPECIFIC ADENINE GLYCOSYLASE/ENDONUCLEASE III"/>
    <property type="match status" value="1"/>
</dbReference>
<reference evidence="6 7" key="1">
    <citation type="journal article" date="2015" name="Genome Announc.">
        <title>Expanding the biotechnology potential of lactobacilli through comparative genomics of 213 strains and associated genera.</title>
        <authorList>
            <person name="Sun Z."/>
            <person name="Harris H.M."/>
            <person name="McCann A."/>
            <person name="Guo C."/>
            <person name="Argimon S."/>
            <person name="Zhang W."/>
            <person name="Yang X."/>
            <person name="Jeffery I.B."/>
            <person name="Cooney J.C."/>
            <person name="Kagawa T.F."/>
            <person name="Liu W."/>
            <person name="Song Y."/>
            <person name="Salvetti E."/>
            <person name="Wrobel A."/>
            <person name="Rasinkangas P."/>
            <person name="Parkhill J."/>
            <person name="Rea M.C."/>
            <person name="O'Sullivan O."/>
            <person name="Ritari J."/>
            <person name="Douillard F.P."/>
            <person name="Paul Ross R."/>
            <person name="Yang R."/>
            <person name="Briner A.E."/>
            <person name="Felis G.E."/>
            <person name="de Vos W.M."/>
            <person name="Barrangou R."/>
            <person name="Klaenhammer T.R."/>
            <person name="Caufield P.W."/>
            <person name="Cui Y."/>
            <person name="Zhang H."/>
            <person name="O'Toole P.W."/>
        </authorList>
    </citation>
    <scope>NUCLEOTIDE SEQUENCE [LARGE SCALE GENOMIC DNA]</scope>
    <source>
        <strain evidence="6 7">ATCC 53295</strain>
    </source>
</reference>
<evidence type="ECO:0000256" key="1">
    <source>
        <dbReference type="ARBA" id="ARBA00022485"/>
    </source>
</evidence>
<evidence type="ECO:0000313" key="6">
    <source>
        <dbReference type="EMBL" id="KRK39600.1"/>
    </source>
</evidence>
<dbReference type="PIRSF" id="PIRSF001435">
    <property type="entry name" value="Nth"/>
    <property type="match status" value="1"/>
</dbReference>
<dbReference type="GO" id="GO:0051539">
    <property type="term" value="F:4 iron, 4 sulfur cluster binding"/>
    <property type="evidence" value="ECO:0007669"/>
    <property type="project" value="UniProtKB-KW"/>
</dbReference>
<gene>
    <name evidence="6" type="ORF">FD07_GL000776</name>
</gene>